<evidence type="ECO:0000313" key="2">
    <source>
        <dbReference type="EMBL" id="EFO94643.1"/>
    </source>
</evidence>
<feature type="transmembrane region" description="Helical" evidence="1">
    <location>
        <begin position="195"/>
        <end position="216"/>
    </location>
</feature>
<sequence length="341" mass="38294">MCIWRNSSYESEDFAPSILHKLAIIELPVHTLAAYIVLFKTPSRMSSVKGMMLLMHFCGAYLDLFISALSTQYFLLPAAAGHSQGLYTYFGIPVKWQAYLYISGLCLAGTSVLSFFENRFTAVVRGKRSSLLHEKRRLWYIVGNYIFAFVCILPITFTPPEQSVGKAYVRDILPCVPQEILDHPDFFVYATDVTLLSSIISFAAVTICGQCIYFFVRIILYLSSKKAKSQKTYNLQLHFFIALSIQIFTPVALIIGPICYIVFAFVASHFDQALNNIFLNIIAIHGLMSGIVMLSVHTPYREAILKMICCGHTPKESNKNSVHTDGTIVVLSGHRRSILIS</sequence>
<accession>E3NEK4</accession>
<dbReference type="OMA" id="GMMLLMH"/>
<organism evidence="3">
    <name type="scientific">Caenorhabditis remanei</name>
    <name type="common">Caenorhabditis vulgaris</name>
    <dbReference type="NCBI Taxonomy" id="31234"/>
    <lineage>
        <taxon>Eukaryota</taxon>
        <taxon>Metazoa</taxon>
        <taxon>Ecdysozoa</taxon>
        <taxon>Nematoda</taxon>
        <taxon>Chromadorea</taxon>
        <taxon>Rhabditida</taxon>
        <taxon>Rhabditina</taxon>
        <taxon>Rhabditomorpha</taxon>
        <taxon>Rhabditoidea</taxon>
        <taxon>Rhabditidae</taxon>
        <taxon>Peloderinae</taxon>
        <taxon>Caenorhabditis</taxon>
    </lineage>
</organism>
<keyword evidence="1" id="KW-0812">Transmembrane</keyword>
<evidence type="ECO:0000256" key="1">
    <source>
        <dbReference type="SAM" id="Phobius"/>
    </source>
</evidence>
<dbReference type="Proteomes" id="UP000008281">
    <property type="component" value="Unassembled WGS sequence"/>
</dbReference>
<dbReference type="HOGENOM" id="CLU_042960_1_0_1"/>
<dbReference type="eggNOG" id="ENOG502TG9Y">
    <property type="taxonomic scope" value="Eukaryota"/>
</dbReference>
<feature type="transmembrane region" description="Helical" evidence="1">
    <location>
        <begin position="277"/>
        <end position="296"/>
    </location>
</feature>
<feature type="transmembrane region" description="Helical" evidence="1">
    <location>
        <begin position="137"/>
        <end position="157"/>
    </location>
</feature>
<dbReference type="InParanoid" id="E3NEK4"/>
<dbReference type="OrthoDB" id="5802824at2759"/>
<keyword evidence="1" id="KW-1133">Transmembrane helix</keyword>
<reference evidence="2" key="1">
    <citation type="submission" date="2007-07" db="EMBL/GenBank/DDBJ databases">
        <title>PCAP assembly of the Caenorhabditis remanei genome.</title>
        <authorList>
            <consortium name="The Caenorhabditis remanei Sequencing Consortium"/>
            <person name="Wilson R.K."/>
        </authorList>
    </citation>
    <scope>NUCLEOTIDE SEQUENCE [LARGE SCALE GENOMIC DNA]</scope>
    <source>
        <strain evidence="2">PB4641</strain>
    </source>
</reference>
<feature type="transmembrane region" description="Helical" evidence="1">
    <location>
        <begin position="237"/>
        <end position="265"/>
    </location>
</feature>
<dbReference type="SUPFAM" id="SSF81321">
    <property type="entry name" value="Family A G protein-coupled receptor-like"/>
    <property type="match status" value="1"/>
</dbReference>
<feature type="transmembrane region" description="Helical" evidence="1">
    <location>
        <begin position="96"/>
        <end position="116"/>
    </location>
</feature>
<dbReference type="Pfam" id="PF10318">
    <property type="entry name" value="7TM_GPCR_Srh"/>
    <property type="match status" value="1"/>
</dbReference>
<evidence type="ECO:0008006" key="4">
    <source>
        <dbReference type="Google" id="ProtNLM"/>
    </source>
</evidence>
<dbReference type="AlphaFoldDB" id="E3NEK4"/>
<feature type="transmembrane region" description="Helical" evidence="1">
    <location>
        <begin position="51"/>
        <end position="76"/>
    </location>
</feature>
<keyword evidence="1" id="KW-0472">Membrane</keyword>
<dbReference type="Gene3D" id="1.20.1070.10">
    <property type="entry name" value="Rhodopsin 7-helix transmembrane proteins"/>
    <property type="match status" value="1"/>
</dbReference>
<dbReference type="InterPro" id="IPR019422">
    <property type="entry name" value="7TM_GPCR_serpentine_rcpt_Srh"/>
</dbReference>
<gene>
    <name evidence="2" type="ORF">CRE_07831</name>
</gene>
<evidence type="ECO:0000313" key="3">
    <source>
        <dbReference type="Proteomes" id="UP000008281"/>
    </source>
</evidence>
<dbReference type="EMBL" id="DS268622">
    <property type="protein sequence ID" value="EFO94643.1"/>
    <property type="molecule type" value="Genomic_DNA"/>
</dbReference>
<name>E3NEK4_CAERE</name>
<protein>
    <recommendedName>
        <fullName evidence="4">Serpentine Receptor, class H</fullName>
    </recommendedName>
</protein>
<dbReference type="InterPro" id="IPR053220">
    <property type="entry name" value="Nematode_rcpt-like_serp_H"/>
</dbReference>
<proteinExistence type="predicted"/>
<dbReference type="PANTHER" id="PTHR22941">
    <property type="entry name" value="SERPENTINE RECEPTOR"/>
    <property type="match status" value="1"/>
</dbReference>
<dbReference type="PANTHER" id="PTHR22941:SF27">
    <property type="entry name" value="SERPENTINE RECEPTOR, CLASS H"/>
    <property type="match status" value="1"/>
</dbReference>
<keyword evidence="3" id="KW-1185">Reference proteome</keyword>